<dbReference type="RefSeq" id="XP_038074860.1">
    <property type="nucleotide sequence ID" value="XM_038218932.1"/>
</dbReference>
<dbReference type="Proteomes" id="UP000887568">
    <property type="component" value="Unplaced"/>
</dbReference>
<dbReference type="InterPro" id="IPR016187">
    <property type="entry name" value="CTDL_fold"/>
</dbReference>
<dbReference type="PROSITE" id="PS50041">
    <property type="entry name" value="C_TYPE_LECTIN_2"/>
    <property type="match status" value="1"/>
</dbReference>
<sequence>MMQRAVLATLGLLTLLGVASLAYADCPAYWTHFRRHCYRFFGSHKTWGDAEAHCNGFSSNSHSDEETIAHLVSIISQAENDFVYTLWASSRETSSNASQLWLGFYKPYGRNYFTWSDSRDIGFTFWDIQRPNNVGGNEDCVEMWEEEIEHHRLKSWNDRPCLNKASYICKMQMTLRPV</sequence>
<evidence type="ECO:0000259" key="2">
    <source>
        <dbReference type="PROSITE" id="PS50041"/>
    </source>
</evidence>
<keyword evidence="1" id="KW-0732">Signal</keyword>
<dbReference type="Gene3D" id="3.10.100.10">
    <property type="entry name" value="Mannose-Binding Protein A, subunit A"/>
    <property type="match status" value="1"/>
</dbReference>
<dbReference type="SUPFAM" id="SSF56436">
    <property type="entry name" value="C-type lectin-like"/>
    <property type="match status" value="1"/>
</dbReference>
<organism evidence="3 4">
    <name type="scientific">Patiria miniata</name>
    <name type="common">Bat star</name>
    <name type="synonym">Asterina miniata</name>
    <dbReference type="NCBI Taxonomy" id="46514"/>
    <lineage>
        <taxon>Eukaryota</taxon>
        <taxon>Metazoa</taxon>
        <taxon>Echinodermata</taxon>
        <taxon>Eleutherozoa</taxon>
        <taxon>Asterozoa</taxon>
        <taxon>Asteroidea</taxon>
        <taxon>Valvatacea</taxon>
        <taxon>Valvatida</taxon>
        <taxon>Asterinidae</taxon>
        <taxon>Patiria</taxon>
    </lineage>
</organism>
<dbReference type="OrthoDB" id="7357196at2759"/>
<dbReference type="InterPro" id="IPR001304">
    <property type="entry name" value="C-type_lectin-like"/>
</dbReference>
<name>A0A914BG57_PATMI</name>
<evidence type="ECO:0000313" key="3">
    <source>
        <dbReference type="EnsemblMetazoa" id="XP_038074855.1"/>
    </source>
</evidence>
<dbReference type="EnsemblMetazoa" id="XM_038218927.1">
    <property type="protein sequence ID" value="XP_038074855.1"/>
    <property type="gene ID" value="LOC119742756"/>
</dbReference>
<dbReference type="EnsemblMetazoa" id="XM_038218932.1">
    <property type="protein sequence ID" value="XP_038074860.1"/>
    <property type="gene ID" value="LOC119742756"/>
</dbReference>
<feature type="domain" description="C-type lectin" evidence="2">
    <location>
        <begin position="33"/>
        <end position="170"/>
    </location>
</feature>
<dbReference type="OMA" id="NVESYIC"/>
<dbReference type="PANTHER" id="PTHR22803">
    <property type="entry name" value="MANNOSE, PHOSPHOLIPASE, LECTIN RECEPTOR RELATED"/>
    <property type="match status" value="1"/>
</dbReference>
<proteinExistence type="predicted"/>
<dbReference type="GeneID" id="119742756"/>
<evidence type="ECO:0000256" key="1">
    <source>
        <dbReference type="SAM" id="SignalP"/>
    </source>
</evidence>
<feature type="signal peptide" evidence="1">
    <location>
        <begin position="1"/>
        <end position="24"/>
    </location>
</feature>
<dbReference type="AlphaFoldDB" id="A0A914BG57"/>
<protein>
    <recommendedName>
        <fullName evidence="2">C-type lectin domain-containing protein</fullName>
    </recommendedName>
</protein>
<dbReference type="SMART" id="SM00034">
    <property type="entry name" value="CLECT"/>
    <property type="match status" value="1"/>
</dbReference>
<dbReference type="RefSeq" id="XP_038074855.1">
    <property type="nucleotide sequence ID" value="XM_038218927.1"/>
</dbReference>
<dbReference type="Pfam" id="PF00059">
    <property type="entry name" value="Lectin_C"/>
    <property type="match status" value="1"/>
</dbReference>
<accession>A0A914BG57</accession>
<feature type="chain" id="PRO_5038275757" description="C-type lectin domain-containing protein" evidence="1">
    <location>
        <begin position="25"/>
        <end position="178"/>
    </location>
</feature>
<dbReference type="InterPro" id="IPR050111">
    <property type="entry name" value="C-type_lectin/snaclec_domain"/>
</dbReference>
<keyword evidence="4" id="KW-1185">Reference proteome</keyword>
<dbReference type="InterPro" id="IPR016186">
    <property type="entry name" value="C-type_lectin-like/link_sf"/>
</dbReference>
<reference evidence="3" key="1">
    <citation type="submission" date="2022-11" db="UniProtKB">
        <authorList>
            <consortium name="EnsemblMetazoa"/>
        </authorList>
    </citation>
    <scope>IDENTIFICATION</scope>
</reference>
<evidence type="ECO:0000313" key="4">
    <source>
        <dbReference type="Proteomes" id="UP000887568"/>
    </source>
</evidence>